<keyword evidence="1" id="KW-1133">Transmembrane helix</keyword>
<feature type="transmembrane region" description="Helical" evidence="1">
    <location>
        <begin position="69"/>
        <end position="90"/>
    </location>
</feature>
<keyword evidence="3" id="KW-1185">Reference proteome</keyword>
<sequence>MTIAGNAIRLVWSAAFLGGAFNHARQILAGGWMPYSFAPAALNLFWTLLLPIDLLVVALLWWKVRAGAVLGLVVMVADVAINSGFVQAAASADFPTALFLQTLFLGFVLGSIAILLGGQAKFVG</sequence>
<protein>
    <recommendedName>
        <fullName evidence="4">DoxX-like protein</fullName>
    </recommendedName>
</protein>
<keyword evidence="1" id="KW-0812">Transmembrane</keyword>
<evidence type="ECO:0000256" key="1">
    <source>
        <dbReference type="SAM" id="Phobius"/>
    </source>
</evidence>
<evidence type="ECO:0000313" key="3">
    <source>
        <dbReference type="Proteomes" id="UP000295493"/>
    </source>
</evidence>
<comment type="caution">
    <text evidence="2">The sequence shown here is derived from an EMBL/GenBank/DDBJ whole genome shotgun (WGS) entry which is preliminary data.</text>
</comment>
<evidence type="ECO:0008006" key="4">
    <source>
        <dbReference type="Google" id="ProtNLM"/>
    </source>
</evidence>
<reference evidence="2 3" key="1">
    <citation type="submission" date="2019-03" db="EMBL/GenBank/DDBJ databases">
        <title>Genomic Encyclopedia of Type Strains, Phase IV (KMG-IV): sequencing the most valuable type-strain genomes for metagenomic binning, comparative biology and taxonomic classification.</title>
        <authorList>
            <person name="Goeker M."/>
        </authorList>
    </citation>
    <scope>NUCLEOTIDE SEQUENCE [LARGE SCALE GENOMIC DNA]</scope>
    <source>
        <strain evidence="2 3">DSM 25059</strain>
    </source>
</reference>
<dbReference type="AlphaFoldDB" id="A0A4R6FJE8"/>
<name>A0A4R6FJE8_9SPHN</name>
<keyword evidence="1" id="KW-0472">Membrane</keyword>
<evidence type="ECO:0000313" key="2">
    <source>
        <dbReference type="EMBL" id="TDN80655.1"/>
    </source>
</evidence>
<feature type="transmembrane region" description="Helical" evidence="1">
    <location>
        <begin position="96"/>
        <end position="118"/>
    </location>
</feature>
<proteinExistence type="predicted"/>
<gene>
    <name evidence="2" type="ORF">EV664_10945</name>
</gene>
<dbReference type="RefSeq" id="WP_211338509.1">
    <property type="nucleotide sequence ID" value="NZ_BMLU01000009.1"/>
</dbReference>
<feature type="transmembrane region" description="Helical" evidence="1">
    <location>
        <begin position="45"/>
        <end position="62"/>
    </location>
</feature>
<organism evidence="2 3">
    <name type="scientific">Stakelama pacifica</name>
    <dbReference type="NCBI Taxonomy" id="517720"/>
    <lineage>
        <taxon>Bacteria</taxon>
        <taxon>Pseudomonadati</taxon>
        <taxon>Pseudomonadota</taxon>
        <taxon>Alphaproteobacteria</taxon>
        <taxon>Sphingomonadales</taxon>
        <taxon>Sphingomonadaceae</taxon>
        <taxon>Stakelama</taxon>
    </lineage>
</organism>
<dbReference type="Proteomes" id="UP000295493">
    <property type="component" value="Unassembled WGS sequence"/>
</dbReference>
<accession>A0A4R6FJE8</accession>
<dbReference type="EMBL" id="SNWD01000009">
    <property type="protein sequence ID" value="TDN80655.1"/>
    <property type="molecule type" value="Genomic_DNA"/>
</dbReference>